<sequence length="358" mass="41026">MKIGWLIRSIPFVSKRDTVMPFEVEAAASRNDISPSTSWTRSTSQDPFWEELKRDCLGCWSGGIVHFTFQDGDLVPTSEILNMRLKVEIQSECLDESMSPIIPKDEKEELVEKGMWNVWNVRKKGDNIMIPIQSVSQDPVTTHKLWFDRILLRTSKKGPAGVEIGFWDKYGDEMRRTVVVMYSEGSKDEGTSEALLEQRLSEVAVLQQKKFDEQGFEGDIHNHEDTKILSTEEDENDWETIFKTLKQMPPLRLTTETVDIPTLARRKIQIASVDGSPLPRRVLEDLVNKENVANLFLKRLQNGVYISLPVCIPDNSIKSMYFCNKYQDGKVAIIEVQFQFAENRMVPVNAILYSIVSE</sequence>
<organism evidence="1 2">
    <name type="scientific">Chaetoceros tenuissimus</name>
    <dbReference type="NCBI Taxonomy" id="426638"/>
    <lineage>
        <taxon>Eukaryota</taxon>
        <taxon>Sar</taxon>
        <taxon>Stramenopiles</taxon>
        <taxon>Ochrophyta</taxon>
        <taxon>Bacillariophyta</taxon>
        <taxon>Coscinodiscophyceae</taxon>
        <taxon>Chaetocerotophycidae</taxon>
        <taxon>Chaetocerotales</taxon>
        <taxon>Chaetocerotaceae</taxon>
        <taxon>Chaetoceros</taxon>
    </lineage>
</organism>
<evidence type="ECO:0000313" key="2">
    <source>
        <dbReference type="Proteomes" id="UP001054902"/>
    </source>
</evidence>
<reference evidence="1 2" key="1">
    <citation type="journal article" date="2021" name="Sci. Rep.">
        <title>The genome of the diatom Chaetoceros tenuissimus carries an ancient integrated fragment of an extant virus.</title>
        <authorList>
            <person name="Hongo Y."/>
            <person name="Kimura K."/>
            <person name="Takaki Y."/>
            <person name="Yoshida Y."/>
            <person name="Baba S."/>
            <person name="Kobayashi G."/>
            <person name="Nagasaki K."/>
            <person name="Hano T."/>
            <person name="Tomaru Y."/>
        </authorList>
    </citation>
    <scope>NUCLEOTIDE SEQUENCE [LARGE SCALE GENOMIC DNA]</scope>
    <source>
        <strain evidence="1 2">NIES-3715</strain>
    </source>
</reference>
<dbReference type="EMBL" id="BLLK01000069">
    <property type="protein sequence ID" value="GFH61055.1"/>
    <property type="molecule type" value="Genomic_DNA"/>
</dbReference>
<proteinExistence type="predicted"/>
<gene>
    <name evidence="1" type="ORF">CTEN210_17531</name>
</gene>
<dbReference type="AlphaFoldDB" id="A0AAD3HEV2"/>
<keyword evidence="2" id="KW-1185">Reference proteome</keyword>
<dbReference type="Proteomes" id="UP001054902">
    <property type="component" value="Unassembled WGS sequence"/>
</dbReference>
<protein>
    <submittedName>
        <fullName evidence="1">Uncharacterized protein</fullName>
    </submittedName>
</protein>
<comment type="caution">
    <text evidence="1">The sequence shown here is derived from an EMBL/GenBank/DDBJ whole genome shotgun (WGS) entry which is preliminary data.</text>
</comment>
<evidence type="ECO:0000313" key="1">
    <source>
        <dbReference type="EMBL" id="GFH61055.1"/>
    </source>
</evidence>
<accession>A0AAD3HEV2</accession>
<name>A0AAD3HEV2_9STRA</name>